<proteinExistence type="predicted"/>
<dbReference type="RefSeq" id="WP_343981439.1">
    <property type="nucleotide sequence ID" value="NZ_BAAAHK010000020.1"/>
</dbReference>
<keyword evidence="3" id="KW-1185">Reference proteome</keyword>
<gene>
    <name evidence="2" type="ORF">GCM10009554_73400</name>
</gene>
<sequence>MREKEARTLLEAAVSDVAASSPPIDTLLARGRRSRNHHRALTAVGAVLIVLAFIGIGTTVGTLNDHTTVSSQPLPASATPEEVIRAYVAAKNARDKATALSYVTPRRAESLLGSEGGFFGDRWPFGLRRAKPITDLRLEPPDSKYPRSGGGSMADGWQQAVFVRATYQRNNTRTRTQWGYLLVRNTTTERWSIADEGPA</sequence>
<comment type="caution">
    <text evidence="2">The sequence shown here is derived from an EMBL/GenBank/DDBJ whole genome shotgun (WGS) entry which is preliminary data.</text>
</comment>
<feature type="transmembrane region" description="Helical" evidence="1">
    <location>
        <begin position="40"/>
        <end position="63"/>
    </location>
</feature>
<keyword evidence="1" id="KW-1133">Transmembrane helix</keyword>
<evidence type="ECO:0000256" key="1">
    <source>
        <dbReference type="SAM" id="Phobius"/>
    </source>
</evidence>
<accession>A0ABN1RLL3</accession>
<name>A0ABN1RLL3_9ACTN</name>
<keyword evidence="1" id="KW-0812">Transmembrane</keyword>
<evidence type="ECO:0000313" key="2">
    <source>
        <dbReference type="EMBL" id="GAA0959563.1"/>
    </source>
</evidence>
<evidence type="ECO:0008006" key="4">
    <source>
        <dbReference type="Google" id="ProtNLM"/>
    </source>
</evidence>
<dbReference type="Proteomes" id="UP001500542">
    <property type="component" value="Unassembled WGS sequence"/>
</dbReference>
<evidence type="ECO:0000313" key="3">
    <source>
        <dbReference type="Proteomes" id="UP001500542"/>
    </source>
</evidence>
<reference evidence="2 3" key="1">
    <citation type="journal article" date="2019" name="Int. J. Syst. Evol. Microbiol.">
        <title>The Global Catalogue of Microorganisms (GCM) 10K type strain sequencing project: providing services to taxonomists for standard genome sequencing and annotation.</title>
        <authorList>
            <consortium name="The Broad Institute Genomics Platform"/>
            <consortium name="The Broad Institute Genome Sequencing Center for Infectious Disease"/>
            <person name="Wu L."/>
            <person name="Ma J."/>
        </authorList>
    </citation>
    <scope>NUCLEOTIDE SEQUENCE [LARGE SCALE GENOMIC DNA]</scope>
    <source>
        <strain evidence="2 3">JCM 10977</strain>
    </source>
</reference>
<protein>
    <recommendedName>
        <fullName evidence="4">Mce-associated membrane protein</fullName>
    </recommendedName>
</protein>
<keyword evidence="1" id="KW-0472">Membrane</keyword>
<dbReference type="EMBL" id="BAAAHK010000020">
    <property type="protein sequence ID" value="GAA0959563.1"/>
    <property type="molecule type" value="Genomic_DNA"/>
</dbReference>
<organism evidence="2 3">
    <name type="scientific">Kribbella koreensis</name>
    <dbReference type="NCBI Taxonomy" id="57909"/>
    <lineage>
        <taxon>Bacteria</taxon>
        <taxon>Bacillati</taxon>
        <taxon>Actinomycetota</taxon>
        <taxon>Actinomycetes</taxon>
        <taxon>Propionibacteriales</taxon>
        <taxon>Kribbellaceae</taxon>
        <taxon>Kribbella</taxon>
    </lineage>
</organism>